<dbReference type="InterPro" id="IPR024457">
    <property type="entry name" value="Putative_integrase_N"/>
</dbReference>
<keyword evidence="5" id="KW-1185">Reference proteome</keyword>
<evidence type="ECO:0000259" key="3">
    <source>
        <dbReference type="Pfam" id="PF12835"/>
    </source>
</evidence>
<gene>
    <name evidence="4" type="ORF">NCTC13316_03460</name>
</gene>
<dbReference type="EMBL" id="UGOD01000006">
    <property type="protein sequence ID" value="STX81587.1"/>
    <property type="molecule type" value="Genomic_DNA"/>
</dbReference>
<keyword evidence="1" id="KW-0233">DNA recombination</keyword>
<dbReference type="GO" id="GO:0003677">
    <property type="term" value="F:DNA binding"/>
    <property type="evidence" value="ECO:0007669"/>
    <property type="project" value="InterPro"/>
</dbReference>
<dbReference type="GO" id="GO:0006310">
    <property type="term" value="P:DNA recombination"/>
    <property type="evidence" value="ECO:0007669"/>
    <property type="project" value="UniProtKB-KW"/>
</dbReference>
<dbReference type="OrthoDB" id="5394387at2"/>
<dbReference type="Pfam" id="PF12835">
    <property type="entry name" value="Integrase_1"/>
    <property type="match status" value="1"/>
</dbReference>
<sequence length="302" mass="35243">MWESKTKLKSADYSINQIVKRASYQSYASQNDMRIMLRKCVRDLHRLGFKLTHIKGFKPKHIYKLVDYWKQEDKSPATIKNYLSKLRELGKLLEDKKLVKPDNKAYNIGRRQYFPEQSKAIHYIDFSKCSDPLIRLSMEGQYLFGLRREESIKFNLSQALINKGAILLAPSWTKGGIGRSIPITNQAQRDWLKRVGKTVKPGQSLIYEGSTYAKQLNKYAYQTRLMGLKQLHGLRHGYAQRRYKELTAFYDLNKRGWACPFNGGPIAKEMSKVERDIDFKVRHILTRELGHSRLSILKSYLS</sequence>
<protein>
    <submittedName>
        <fullName evidence="4">Putative integrase</fullName>
    </submittedName>
</protein>
<dbReference type="InterPro" id="IPR011010">
    <property type="entry name" value="DNA_brk_join_enz"/>
</dbReference>
<dbReference type="InterPro" id="IPR024456">
    <property type="entry name" value="Integrase_catalytic_putative"/>
</dbReference>
<feature type="domain" description="Putative integrase N-terminal" evidence="2">
    <location>
        <begin position="14"/>
        <end position="88"/>
    </location>
</feature>
<dbReference type="Pfam" id="PF12834">
    <property type="entry name" value="Phage_int_SAM_2"/>
    <property type="match status" value="1"/>
</dbReference>
<name>A0A378KA42_9GAMM</name>
<evidence type="ECO:0000313" key="4">
    <source>
        <dbReference type="EMBL" id="STX81587.1"/>
    </source>
</evidence>
<dbReference type="Gene3D" id="1.10.443.10">
    <property type="entry name" value="Intergrase catalytic core"/>
    <property type="match status" value="1"/>
</dbReference>
<reference evidence="4 5" key="1">
    <citation type="submission" date="2018-06" db="EMBL/GenBank/DDBJ databases">
        <authorList>
            <consortium name="Pathogen Informatics"/>
            <person name="Doyle S."/>
        </authorList>
    </citation>
    <scope>NUCLEOTIDE SEQUENCE [LARGE SCALE GENOMIC DNA]</scope>
    <source>
        <strain evidence="4 5">NCTC13316</strain>
    </source>
</reference>
<dbReference type="AlphaFoldDB" id="A0A378KA42"/>
<proteinExistence type="predicted"/>
<feature type="domain" description="Integrase catalytic" evidence="3">
    <location>
        <begin position="128"/>
        <end position="240"/>
    </location>
</feature>
<accession>A0A378KA42</accession>
<dbReference type="InterPro" id="IPR013762">
    <property type="entry name" value="Integrase-like_cat_sf"/>
</dbReference>
<dbReference type="Proteomes" id="UP000254794">
    <property type="component" value="Unassembled WGS sequence"/>
</dbReference>
<organism evidence="4 5">
    <name type="scientific">Legionella busanensis</name>
    <dbReference type="NCBI Taxonomy" id="190655"/>
    <lineage>
        <taxon>Bacteria</taxon>
        <taxon>Pseudomonadati</taxon>
        <taxon>Pseudomonadota</taxon>
        <taxon>Gammaproteobacteria</taxon>
        <taxon>Legionellales</taxon>
        <taxon>Legionellaceae</taxon>
        <taxon>Legionella</taxon>
    </lineage>
</organism>
<evidence type="ECO:0000313" key="5">
    <source>
        <dbReference type="Proteomes" id="UP000254794"/>
    </source>
</evidence>
<dbReference type="SUPFAM" id="SSF56349">
    <property type="entry name" value="DNA breaking-rejoining enzymes"/>
    <property type="match status" value="1"/>
</dbReference>
<dbReference type="RefSeq" id="WP_115332949.1">
    <property type="nucleotide sequence ID" value="NZ_CAAAHP010000008.1"/>
</dbReference>
<evidence type="ECO:0000259" key="2">
    <source>
        <dbReference type="Pfam" id="PF12834"/>
    </source>
</evidence>
<evidence type="ECO:0000256" key="1">
    <source>
        <dbReference type="ARBA" id="ARBA00023172"/>
    </source>
</evidence>
<dbReference type="GO" id="GO:0015074">
    <property type="term" value="P:DNA integration"/>
    <property type="evidence" value="ECO:0007669"/>
    <property type="project" value="InterPro"/>
</dbReference>